<sequence length="315" mass="35552">MKKTILYTSLSVSLLLASASCNNSSKGGNAADYENKSAEAASHVIEYTNLLIDISNKQNDYIDRVLENLDKIEKGLHKPDDHFAFIGIISPSYHGPLRYSKVKAEEPVDELSSEDKKFFKEKVGVYNTAFKKIQDQYGQLSDYLKAQDYKDDKSVKGLALVDSVRLSTQQLLTIKAELIGKVNKIADASEAIVLKDSPLKDYILAMKADLQAVRSFIDIVESDSSFAKVKDKAQTAYNALEKAQSEHSQIKIDNAKEAHKDNAYKLFYDRMHDFLLESRKILRDAGDAGSLTQYQLDNLNRNYDYLIERYNSFNS</sequence>
<gene>
    <name evidence="2" type="ORF">ECE50_028090</name>
</gene>
<organism evidence="2 3">
    <name type="scientific">Chitinophaga solisilvae</name>
    <dbReference type="NCBI Taxonomy" id="1233460"/>
    <lineage>
        <taxon>Bacteria</taxon>
        <taxon>Pseudomonadati</taxon>
        <taxon>Bacteroidota</taxon>
        <taxon>Chitinophagia</taxon>
        <taxon>Chitinophagales</taxon>
        <taxon>Chitinophagaceae</taxon>
        <taxon>Chitinophaga</taxon>
    </lineage>
</organism>
<reference evidence="2" key="1">
    <citation type="submission" date="2020-05" db="EMBL/GenBank/DDBJ databases">
        <title>Chitinophaga laudate sp. nov., isolated from a tropical peat swamp.</title>
        <authorList>
            <person name="Goh C.B.S."/>
            <person name="Lee M.S."/>
            <person name="Parimannan S."/>
            <person name="Pasbakhsh P."/>
            <person name="Yule C.M."/>
            <person name="Rajandas H."/>
            <person name="Loke S."/>
            <person name="Croft L."/>
            <person name="Tan J.B.L."/>
        </authorList>
    </citation>
    <scope>NUCLEOTIDE SEQUENCE</scope>
    <source>
        <strain evidence="2">Mgbs1</strain>
    </source>
</reference>
<dbReference type="AlphaFoldDB" id="A0A9Q5DDD3"/>
<accession>A0A9Q5DDD3</accession>
<comment type="caution">
    <text evidence="2">The sequence shown here is derived from an EMBL/GenBank/DDBJ whole genome shotgun (WGS) entry which is preliminary data.</text>
</comment>
<dbReference type="PROSITE" id="PS51257">
    <property type="entry name" value="PROKAR_LIPOPROTEIN"/>
    <property type="match status" value="1"/>
</dbReference>
<evidence type="ECO:0000313" key="3">
    <source>
        <dbReference type="Proteomes" id="UP000281028"/>
    </source>
</evidence>
<keyword evidence="1" id="KW-0732">Signal</keyword>
<feature type="chain" id="PRO_5040477007" description="DUF3829 domain-containing protein" evidence="1">
    <location>
        <begin position="24"/>
        <end position="315"/>
    </location>
</feature>
<evidence type="ECO:0000256" key="1">
    <source>
        <dbReference type="SAM" id="SignalP"/>
    </source>
</evidence>
<dbReference type="Gene3D" id="1.20.120.930">
    <property type="entry name" value="Uncharacterised protein PF12889, N-terminal DUF3829"/>
    <property type="match status" value="1"/>
</dbReference>
<evidence type="ECO:0000313" key="2">
    <source>
        <dbReference type="EMBL" id="NSL90716.1"/>
    </source>
</evidence>
<dbReference type="OrthoDB" id="1046005at2"/>
<dbReference type="Proteomes" id="UP000281028">
    <property type="component" value="Unassembled WGS sequence"/>
</dbReference>
<proteinExistence type="predicted"/>
<dbReference type="EMBL" id="RIAR02000001">
    <property type="protein sequence ID" value="NSL90716.1"/>
    <property type="molecule type" value="Genomic_DNA"/>
</dbReference>
<feature type="signal peptide" evidence="1">
    <location>
        <begin position="1"/>
        <end position="23"/>
    </location>
</feature>
<protein>
    <recommendedName>
        <fullName evidence="4">DUF3829 domain-containing protein</fullName>
    </recommendedName>
</protein>
<name>A0A9Q5DDD3_9BACT</name>
<keyword evidence="3" id="KW-1185">Reference proteome</keyword>
<evidence type="ECO:0008006" key="4">
    <source>
        <dbReference type="Google" id="ProtNLM"/>
    </source>
</evidence>